<organism evidence="2 3">
    <name type="scientific">Ramlibacter terrae</name>
    <dbReference type="NCBI Taxonomy" id="2732511"/>
    <lineage>
        <taxon>Bacteria</taxon>
        <taxon>Pseudomonadati</taxon>
        <taxon>Pseudomonadota</taxon>
        <taxon>Betaproteobacteria</taxon>
        <taxon>Burkholderiales</taxon>
        <taxon>Comamonadaceae</taxon>
        <taxon>Ramlibacter</taxon>
    </lineage>
</organism>
<keyword evidence="3" id="KW-1185">Reference proteome</keyword>
<accession>A0ABX6P2G0</accession>
<dbReference type="Proteomes" id="UP000500826">
    <property type="component" value="Chromosome"/>
</dbReference>
<dbReference type="EMBL" id="CP053418">
    <property type="protein sequence ID" value="QJW84258.1"/>
    <property type="molecule type" value="Genomic_DNA"/>
</dbReference>
<sequence>MASSRRPAPSATTTLRQRWLCATRRASAWKSASRSACNSGASAMLSSTLTVEFNSASTAVASARDTASAEASASLPRCAATYAITAMATNASGSSPLAASRNSRKRRELPGTAGFIGLGSRTGRSRRRR</sequence>
<reference evidence="2 3" key="1">
    <citation type="submission" date="2020-05" db="EMBL/GenBank/DDBJ databases">
        <title>Ramlibacter rhizophilus sp. nov., isolated from rhizosphere soil of national flower Mugunghwa from South Korea.</title>
        <authorList>
            <person name="Zheng-Fei Y."/>
            <person name="Huan T."/>
        </authorList>
    </citation>
    <scope>NUCLEOTIDE SEQUENCE [LARGE SCALE GENOMIC DNA]</scope>
    <source>
        <strain evidence="2 3">H242</strain>
    </source>
</reference>
<gene>
    <name evidence="2" type="ORF">HK414_11665</name>
</gene>
<evidence type="ECO:0000313" key="2">
    <source>
        <dbReference type="EMBL" id="QJW84258.1"/>
    </source>
</evidence>
<feature type="compositionally biased region" description="Polar residues" evidence="1">
    <location>
        <begin position="92"/>
        <end position="101"/>
    </location>
</feature>
<proteinExistence type="predicted"/>
<evidence type="ECO:0000256" key="1">
    <source>
        <dbReference type="SAM" id="MobiDB-lite"/>
    </source>
</evidence>
<evidence type="ECO:0000313" key="3">
    <source>
        <dbReference type="Proteomes" id="UP000500826"/>
    </source>
</evidence>
<reference evidence="2 3" key="2">
    <citation type="submission" date="2020-05" db="EMBL/GenBank/DDBJ databases">
        <authorList>
            <person name="Khan S.A."/>
            <person name="Jeon C.O."/>
            <person name="Chun B.H."/>
        </authorList>
    </citation>
    <scope>NUCLEOTIDE SEQUENCE [LARGE SCALE GENOMIC DNA]</scope>
    <source>
        <strain evidence="2 3">H242</strain>
    </source>
</reference>
<feature type="region of interest" description="Disordered" evidence="1">
    <location>
        <begin position="92"/>
        <end position="129"/>
    </location>
</feature>
<name>A0ABX6P2G0_9BURK</name>
<protein>
    <submittedName>
        <fullName evidence="2">Uncharacterized protein</fullName>
    </submittedName>
</protein>